<keyword evidence="1" id="KW-0732">Signal</keyword>
<dbReference type="Proteomes" id="UP001107558">
    <property type="component" value="Chromosome 2"/>
</dbReference>
<evidence type="ECO:0000256" key="1">
    <source>
        <dbReference type="SAM" id="SignalP"/>
    </source>
</evidence>
<dbReference type="PROSITE" id="PS51257">
    <property type="entry name" value="PROKAR_LIPOPROTEIN"/>
    <property type="match status" value="1"/>
</dbReference>
<organism evidence="2 3">
    <name type="scientific">Polypedilum vanderplanki</name>
    <name type="common">Sleeping chironomid midge</name>
    <dbReference type="NCBI Taxonomy" id="319348"/>
    <lineage>
        <taxon>Eukaryota</taxon>
        <taxon>Metazoa</taxon>
        <taxon>Ecdysozoa</taxon>
        <taxon>Arthropoda</taxon>
        <taxon>Hexapoda</taxon>
        <taxon>Insecta</taxon>
        <taxon>Pterygota</taxon>
        <taxon>Neoptera</taxon>
        <taxon>Endopterygota</taxon>
        <taxon>Diptera</taxon>
        <taxon>Nematocera</taxon>
        <taxon>Chironomoidea</taxon>
        <taxon>Chironomidae</taxon>
        <taxon>Chironominae</taxon>
        <taxon>Polypedilum</taxon>
        <taxon>Polypedilum</taxon>
    </lineage>
</organism>
<evidence type="ECO:0008006" key="4">
    <source>
        <dbReference type="Google" id="ProtNLM"/>
    </source>
</evidence>
<feature type="chain" id="PRO_5039938336" description="Lipoprotein" evidence="1">
    <location>
        <begin position="19"/>
        <end position="252"/>
    </location>
</feature>
<proteinExistence type="predicted"/>
<protein>
    <recommendedName>
        <fullName evidence="4">Lipoprotein</fullName>
    </recommendedName>
</protein>
<reference evidence="2" key="1">
    <citation type="submission" date="2021-03" db="EMBL/GenBank/DDBJ databases">
        <title>Chromosome level genome of the anhydrobiotic midge Polypedilum vanderplanki.</title>
        <authorList>
            <person name="Yoshida Y."/>
            <person name="Kikawada T."/>
            <person name="Gusev O."/>
        </authorList>
    </citation>
    <scope>NUCLEOTIDE SEQUENCE</scope>
    <source>
        <strain evidence="2">NIAS01</strain>
        <tissue evidence="2">Whole body or cell culture</tissue>
    </source>
</reference>
<accession>A0A9J6C5I1</accession>
<comment type="caution">
    <text evidence="2">The sequence shown here is derived from an EMBL/GenBank/DDBJ whole genome shotgun (WGS) entry which is preliminary data.</text>
</comment>
<evidence type="ECO:0000313" key="2">
    <source>
        <dbReference type="EMBL" id="KAG5677165.1"/>
    </source>
</evidence>
<dbReference type="AlphaFoldDB" id="A0A9J6C5I1"/>
<feature type="signal peptide" evidence="1">
    <location>
        <begin position="1"/>
        <end position="18"/>
    </location>
</feature>
<keyword evidence="3" id="KW-1185">Reference proteome</keyword>
<sequence length="252" mass="29685">MRILIILTFLIAFSACASNKKNRRRDRKNRHNLLVIKKVIKDLYDFEESTDEYKMFLNNINQTCVFKELRIEDTGDVSDIEIKLYDVNSKEYLKASMKFAFLSVNCEIDRIKSPYLFFNGVASRAKFRKQMTETSLCFQTQLIKLNETSPMLEGYERSLMKMSDYQCDEYARKNDIVSNRAKDLLDKKRKGEPCYKGYTRKIFLELLILENSRPSDAAIDEFKKEFFDFLGKNKLDCETSDEIRSAEVEETE</sequence>
<dbReference type="EMBL" id="JADBJN010000002">
    <property type="protein sequence ID" value="KAG5677165.1"/>
    <property type="molecule type" value="Genomic_DNA"/>
</dbReference>
<name>A0A9J6C5I1_POLVA</name>
<gene>
    <name evidence="2" type="ORF">PVAND_006946</name>
</gene>
<evidence type="ECO:0000313" key="3">
    <source>
        <dbReference type="Proteomes" id="UP001107558"/>
    </source>
</evidence>